<feature type="signal peptide" evidence="1">
    <location>
        <begin position="1"/>
        <end position="24"/>
    </location>
</feature>
<dbReference type="PANTHER" id="PTHR35535">
    <property type="entry name" value="HEAT SHOCK PROTEIN HSLJ"/>
    <property type="match status" value="1"/>
</dbReference>
<sequence>MQQIRHPLIAPLLIAALFSSPVGAAESVIAQPSNPLEGQTWQLTSYPSADGLVGAIAKTKPALFRFTAGRIAGNAGCNQITGAYRLDGTGLTIDQNLASTMMACPEPLMRQEQAVTAALARVAAYRQVGERLELLDAANQTLLGFQAIQAAPLVGTLWRLEVFNNGKQALVSSLAGADISLEFSEQGTLGGSDGCNRYMSGFRLEGDRLTVGPIATTRMACQGPDAVAAQAAAYARALGTVAGYRIEGRQLTLLDADGKTAARFQAPAPVDPGDPVE</sequence>
<dbReference type="EMBL" id="CP003154">
    <property type="protein sequence ID" value="AFL74329.1"/>
    <property type="molecule type" value="Genomic_DNA"/>
</dbReference>
<dbReference type="KEGG" id="tvi:Thivi_2384"/>
<name>I3YBG1_THIV6</name>
<feature type="domain" description="DUF306" evidence="2">
    <location>
        <begin position="34"/>
        <end position="145"/>
    </location>
</feature>
<evidence type="ECO:0000313" key="3">
    <source>
        <dbReference type="EMBL" id="AFL74329.1"/>
    </source>
</evidence>
<evidence type="ECO:0000259" key="2">
    <source>
        <dbReference type="Pfam" id="PF03724"/>
    </source>
</evidence>
<evidence type="ECO:0000313" key="4">
    <source>
        <dbReference type="Proteomes" id="UP000006062"/>
    </source>
</evidence>
<dbReference type="InterPro" id="IPR038670">
    <property type="entry name" value="HslJ-like_sf"/>
</dbReference>
<keyword evidence="4" id="KW-1185">Reference proteome</keyword>
<feature type="chain" id="PRO_5003683072" evidence="1">
    <location>
        <begin position="25"/>
        <end position="277"/>
    </location>
</feature>
<accession>I3YBG1</accession>
<evidence type="ECO:0000256" key="1">
    <source>
        <dbReference type="SAM" id="SignalP"/>
    </source>
</evidence>
<keyword evidence="3" id="KW-0346">Stress response</keyword>
<keyword evidence="1" id="KW-0732">Signal</keyword>
<dbReference type="InterPro" id="IPR005184">
    <property type="entry name" value="DUF306_Meta_HslJ"/>
</dbReference>
<dbReference type="PANTHER" id="PTHR35535:SF1">
    <property type="entry name" value="HEAT SHOCK PROTEIN HSLJ"/>
    <property type="match status" value="1"/>
</dbReference>
<dbReference type="STRING" id="765911.Thivi_2384"/>
<gene>
    <name evidence="3" type="ordered locus">Thivi_2384</name>
</gene>
<dbReference type="InterPro" id="IPR053147">
    <property type="entry name" value="Hsp_HslJ-like"/>
</dbReference>
<dbReference type="Proteomes" id="UP000006062">
    <property type="component" value="Chromosome"/>
</dbReference>
<dbReference type="Gene3D" id="2.40.128.270">
    <property type="match status" value="2"/>
</dbReference>
<protein>
    <submittedName>
        <fullName evidence="3">Heat shock protein</fullName>
    </submittedName>
</protein>
<dbReference type="HOGENOM" id="CLU_058026_1_0_6"/>
<feature type="domain" description="DUF306" evidence="2">
    <location>
        <begin position="151"/>
        <end position="265"/>
    </location>
</feature>
<reference evidence="3 4" key="1">
    <citation type="submission" date="2012-06" db="EMBL/GenBank/DDBJ databases">
        <title>Complete sequence of Thiocystis violascens DSM 198.</title>
        <authorList>
            <consortium name="US DOE Joint Genome Institute"/>
            <person name="Lucas S."/>
            <person name="Han J."/>
            <person name="Lapidus A."/>
            <person name="Cheng J.-F."/>
            <person name="Goodwin L."/>
            <person name="Pitluck S."/>
            <person name="Peters L."/>
            <person name="Ovchinnikova G."/>
            <person name="Teshima H."/>
            <person name="Detter J.C."/>
            <person name="Han C."/>
            <person name="Tapia R."/>
            <person name="Land M."/>
            <person name="Hauser L."/>
            <person name="Kyrpides N."/>
            <person name="Ivanova N."/>
            <person name="Pagani I."/>
            <person name="Vogl K."/>
            <person name="Liu Z."/>
            <person name="Frigaard N.-U."/>
            <person name="Bryant D."/>
            <person name="Woyke T."/>
        </authorList>
    </citation>
    <scope>NUCLEOTIDE SEQUENCE [LARGE SCALE GENOMIC DNA]</scope>
    <source>
        <strain evidence="4">ATCC 17096 / DSM 198 / 6111</strain>
    </source>
</reference>
<dbReference type="AlphaFoldDB" id="I3YBG1"/>
<dbReference type="RefSeq" id="WP_014778774.1">
    <property type="nucleotide sequence ID" value="NC_018012.1"/>
</dbReference>
<organism evidence="3 4">
    <name type="scientific">Thiocystis violascens (strain ATCC 17096 / DSM 198 / 6111)</name>
    <name type="common">Chromatium violascens</name>
    <dbReference type="NCBI Taxonomy" id="765911"/>
    <lineage>
        <taxon>Bacteria</taxon>
        <taxon>Pseudomonadati</taxon>
        <taxon>Pseudomonadota</taxon>
        <taxon>Gammaproteobacteria</taxon>
        <taxon>Chromatiales</taxon>
        <taxon>Chromatiaceae</taxon>
        <taxon>Thiocystis</taxon>
    </lineage>
</organism>
<dbReference type="Pfam" id="PF03724">
    <property type="entry name" value="META"/>
    <property type="match status" value="2"/>
</dbReference>
<proteinExistence type="predicted"/>
<dbReference type="eggNOG" id="COG3187">
    <property type="taxonomic scope" value="Bacteria"/>
</dbReference>